<evidence type="ECO:0000256" key="4">
    <source>
        <dbReference type="PIRSR" id="PIRSR602678-1"/>
    </source>
</evidence>
<dbReference type="PATRIC" id="fig|1121290.3.peg.363"/>
<keyword evidence="5" id="KW-0378">Hydrolase</keyword>
<feature type="binding site" evidence="4">
    <location>
        <position position="67"/>
    </location>
    <ligand>
        <name>a divalent metal cation</name>
        <dbReference type="ChEBI" id="CHEBI:60240"/>
        <label>1</label>
    </ligand>
</feature>
<dbReference type="OrthoDB" id="9792792at2"/>
<dbReference type="GO" id="GO:0046872">
    <property type="term" value="F:metal ion binding"/>
    <property type="evidence" value="ECO:0007669"/>
    <property type="project" value="UniProtKB-KW"/>
</dbReference>
<dbReference type="NCBIfam" id="TIGR00486">
    <property type="entry name" value="YbgI_SA1388"/>
    <property type="match status" value="1"/>
</dbReference>
<dbReference type="PANTHER" id="PTHR13799">
    <property type="entry name" value="NGG1 INTERACTING FACTOR 3"/>
    <property type="match status" value="1"/>
</dbReference>
<dbReference type="InterPro" id="IPR036069">
    <property type="entry name" value="DUF34/NIF3_sf"/>
</dbReference>
<dbReference type="FunFam" id="3.40.1390.30:FF:000001">
    <property type="entry name" value="GTP cyclohydrolase 1 type 2"/>
    <property type="match status" value="1"/>
</dbReference>
<dbReference type="RefSeq" id="WP_070109329.1">
    <property type="nucleotide sequence ID" value="NZ_LZFO01000004.1"/>
</dbReference>
<dbReference type="STRING" id="1121290.CLAOCE_03570"/>
<feature type="binding site" evidence="4">
    <location>
        <position position="66"/>
    </location>
    <ligand>
        <name>a divalent metal cation</name>
        <dbReference type="ChEBI" id="CHEBI:60240"/>
        <label>1</label>
    </ligand>
</feature>
<dbReference type="GO" id="GO:0016787">
    <property type="term" value="F:hydrolase activity"/>
    <property type="evidence" value="ECO:0007669"/>
    <property type="project" value="UniProtKB-KW"/>
</dbReference>
<dbReference type="PANTHER" id="PTHR13799:SF14">
    <property type="entry name" value="GTP CYCLOHYDROLASE 1 TYPE 2 HOMOLOG"/>
    <property type="match status" value="1"/>
</dbReference>
<accession>A0A1E8F145</accession>
<dbReference type="Gene3D" id="3.40.1390.30">
    <property type="entry name" value="NIF3 (NGG1p interacting factor 3)-like"/>
    <property type="match status" value="2"/>
</dbReference>
<organism evidence="5 6">
    <name type="scientific">Clostridium acetireducens DSM 10703</name>
    <dbReference type="NCBI Taxonomy" id="1121290"/>
    <lineage>
        <taxon>Bacteria</taxon>
        <taxon>Bacillati</taxon>
        <taxon>Bacillota</taxon>
        <taxon>Clostridia</taxon>
        <taxon>Eubacteriales</taxon>
        <taxon>Clostridiaceae</taxon>
        <taxon>Clostridium</taxon>
    </lineage>
</organism>
<dbReference type="InterPro" id="IPR002678">
    <property type="entry name" value="DUF34/NIF3"/>
</dbReference>
<gene>
    <name evidence="5" type="ORF">CLOACE_03570</name>
</gene>
<name>A0A1E8F145_9CLOT</name>
<evidence type="ECO:0000256" key="2">
    <source>
        <dbReference type="ARBA" id="ARBA00022112"/>
    </source>
</evidence>
<proteinExistence type="inferred from homology"/>
<reference evidence="5 6" key="1">
    <citation type="submission" date="2016-06" db="EMBL/GenBank/DDBJ databases">
        <title>Genome sequence of Clostridium acetireducens DSM 10703.</title>
        <authorList>
            <person name="Poehlein A."/>
            <person name="Fluechter S."/>
            <person name="Duerre P."/>
            <person name="Daniel R."/>
        </authorList>
    </citation>
    <scope>NUCLEOTIDE SEQUENCE [LARGE SCALE GENOMIC DNA]</scope>
    <source>
        <strain evidence="5 6">DSM 10703</strain>
    </source>
</reference>
<dbReference type="SUPFAM" id="SSF102705">
    <property type="entry name" value="NIF3 (NGG1p interacting factor 3)-like"/>
    <property type="match status" value="1"/>
</dbReference>
<keyword evidence="6" id="KW-1185">Reference proteome</keyword>
<feature type="binding site" evidence="4">
    <location>
        <position position="233"/>
    </location>
    <ligand>
        <name>a divalent metal cation</name>
        <dbReference type="ChEBI" id="CHEBI:60240"/>
        <label>1</label>
    </ligand>
</feature>
<dbReference type="AlphaFoldDB" id="A0A1E8F145"/>
<feature type="binding site" evidence="4">
    <location>
        <position position="229"/>
    </location>
    <ligand>
        <name>a divalent metal cation</name>
        <dbReference type="ChEBI" id="CHEBI:60240"/>
        <label>1</label>
    </ligand>
</feature>
<sequence length="270" mass="30215">MSLKVNDIEKIMEKLAPLKYKENYDNVGLMIGDSEAEVSSILVALDCTLEVIEEAKEKHCNFILTHHPLLFNKPNSITTETLLGRKILKLIKNDINVYSSHTNLDSISGGINDIIMKILDLETASIIEYSPLSNDSKKAGIGRIAPLHKTLTLEEICENIKCKLQLDYLRYCGRDNMKINKVAVINGSGEEYIKKAKKLGAQCIITGDTTYHFISDCNEEGIAVIDAGHFETEWPALIVIGKLLENTLKLMGFDNSVIMSKTCKTPYKYK</sequence>
<dbReference type="GO" id="GO:0005737">
    <property type="term" value="C:cytoplasm"/>
    <property type="evidence" value="ECO:0007669"/>
    <property type="project" value="TreeGrafter"/>
</dbReference>
<feature type="binding site" evidence="4">
    <location>
        <position position="105"/>
    </location>
    <ligand>
        <name>a divalent metal cation</name>
        <dbReference type="ChEBI" id="CHEBI:60240"/>
        <label>1</label>
    </ligand>
</feature>
<evidence type="ECO:0000313" key="6">
    <source>
        <dbReference type="Proteomes" id="UP000175744"/>
    </source>
</evidence>
<evidence type="ECO:0000256" key="3">
    <source>
        <dbReference type="ARBA" id="ARBA00022723"/>
    </source>
</evidence>
<keyword evidence="3 4" id="KW-0479">Metal-binding</keyword>
<comment type="similarity">
    <text evidence="1">Belongs to the GTP cyclohydrolase I type 2/NIF3 family.</text>
</comment>
<protein>
    <recommendedName>
        <fullName evidence="2">GTP cyclohydrolase 1 type 2 homolog</fullName>
    </recommendedName>
</protein>
<dbReference type="Proteomes" id="UP000175744">
    <property type="component" value="Unassembled WGS sequence"/>
</dbReference>
<dbReference type="EMBL" id="LZFO01000004">
    <property type="protein sequence ID" value="OFI07166.1"/>
    <property type="molecule type" value="Genomic_DNA"/>
</dbReference>
<evidence type="ECO:0000256" key="1">
    <source>
        <dbReference type="ARBA" id="ARBA00006964"/>
    </source>
</evidence>
<evidence type="ECO:0000313" key="5">
    <source>
        <dbReference type="EMBL" id="OFI07166.1"/>
    </source>
</evidence>
<dbReference type="Pfam" id="PF01784">
    <property type="entry name" value="DUF34_NIF3"/>
    <property type="match status" value="1"/>
</dbReference>
<comment type="caution">
    <text evidence="5">The sequence shown here is derived from an EMBL/GenBank/DDBJ whole genome shotgun (WGS) entry which is preliminary data.</text>
</comment>